<dbReference type="RefSeq" id="WP_083161254.1">
    <property type="nucleotide sequence ID" value="NZ_MVHF01000003.1"/>
</dbReference>
<evidence type="ECO:0000313" key="3">
    <source>
        <dbReference type="EMBL" id="ORA38747.1"/>
    </source>
</evidence>
<comment type="caution">
    <text evidence="3">The sequence shown here is derived from an EMBL/GenBank/DDBJ whole genome shotgun (WGS) entry which is preliminary data.</text>
</comment>
<dbReference type="STRING" id="1927124.BST13_05060"/>
<dbReference type="OrthoDB" id="9834988at2"/>
<keyword evidence="2" id="KW-1133">Transmembrane helix</keyword>
<dbReference type="AlphaFoldDB" id="A0A1X0B8U4"/>
<evidence type="ECO:0000313" key="4">
    <source>
        <dbReference type="Proteomes" id="UP000192448"/>
    </source>
</evidence>
<proteinExistence type="predicted"/>
<gene>
    <name evidence="3" type="ORF">BST13_05060</name>
</gene>
<accession>A0A1X0B8U4</accession>
<evidence type="ECO:0000256" key="1">
    <source>
        <dbReference type="SAM" id="MobiDB-lite"/>
    </source>
</evidence>
<dbReference type="Proteomes" id="UP000192448">
    <property type="component" value="Unassembled WGS sequence"/>
</dbReference>
<protein>
    <submittedName>
        <fullName evidence="3">Uncharacterized protein</fullName>
    </submittedName>
</protein>
<evidence type="ECO:0000256" key="2">
    <source>
        <dbReference type="SAM" id="Phobius"/>
    </source>
</evidence>
<feature type="region of interest" description="Disordered" evidence="1">
    <location>
        <begin position="43"/>
        <end position="64"/>
    </location>
</feature>
<dbReference type="EMBL" id="MVHF01000003">
    <property type="protein sequence ID" value="ORA38747.1"/>
    <property type="molecule type" value="Genomic_DNA"/>
</dbReference>
<keyword evidence="2" id="KW-0472">Membrane</keyword>
<keyword evidence="2" id="KW-0812">Transmembrane</keyword>
<reference evidence="3 4" key="1">
    <citation type="submission" date="2017-02" db="EMBL/GenBank/DDBJ databases">
        <title>The new phylogeny of genus Mycobacterium.</title>
        <authorList>
            <person name="Tortoli E."/>
            <person name="Trovato A."/>
            <person name="Cirillo D.M."/>
        </authorList>
    </citation>
    <scope>NUCLEOTIDE SEQUENCE [LARGE SCALE GENOMIC DNA]</scope>
    <source>
        <strain evidence="3 4">RW6</strain>
    </source>
</reference>
<keyword evidence="4" id="KW-1185">Reference proteome</keyword>
<sequence length="144" mass="15075">MDVETHSRGKILAAIGVPVAITLLSGATVPWWWHEVFDHHGAGGGSTAQNPGAAAGTEGKTPGPVSAGTCAVTVANPLVMLRETPEPFGQESVKVAAGTYKVSDIADTSWAGAPQRWFRIDVGTRSGWIRDDSFSIDSRSDSCP</sequence>
<organism evidence="3 4">
    <name type="scientific">Mycobacterium aquaticum</name>
    <dbReference type="NCBI Taxonomy" id="1927124"/>
    <lineage>
        <taxon>Bacteria</taxon>
        <taxon>Bacillati</taxon>
        <taxon>Actinomycetota</taxon>
        <taxon>Actinomycetes</taxon>
        <taxon>Mycobacteriales</taxon>
        <taxon>Mycobacteriaceae</taxon>
        <taxon>Mycobacterium</taxon>
    </lineage>
</organism>
<feature type="transmembrane region" description="Helical" evidence="2">
    <location>
        <begin position="12"/>
        <end position="33"/>
    </location>
</feature>
<name>A0A1X0B8U4_9MYCO</name>